<dbReference type="InterPro" id="IPR058958">
    <property type="entry name" value="DPBB_CI111"/>
</dbReference>
<evidence type="ECO:0000313" key="4">
    <source>
        <dbReference type="Proteomes" id="UP000594638"/>
    </source>
</evidence>
<dbReference type="EMBL" id="CACTIH010009418">
    <property type="protein sequence ID" value="CAA3031082.1"/>
    <property type="molecule type" value="Genomic_DNA"/>
</dbReference>
<sequence>MPSKNKKSSQIPSKFDHGSNTPSSPSSISSISSPFIPNSYSSEPTEKELLLSLDRWKDAHAFELNKEHILKINFTINVWVSLAPLENDPNGFPLSSLSNECSRPFGFDFAENLSDEAGNYFALATVLAYRK</sequence>
<name>A0A8S0VIJ1_OLEEU</name>
<dbReference type="AlphaFoldDB" id="A0A8S0VIJ1"/>
<dbReference type="Pfam" id="PF26429">
    <property type="entry name" value="DPBB_CI111"/>
    <property type="match status" value="1"/>
</dbReference>
<feature type="non-terminal residue" evidence="3">
    <location>
        <position position="1"/>
    </location>
</feature>
<evidence type="ECO:0000256" key="1">
    <source>
        <dbReference type="SAM" id="MobiDB-lite"/>
    </source>
</evidence>
<dbReference type="Gramene" id="OE9A114269T1">
    <property type="protein sequence ID" value="OE9A114269C1"/>
    <property type="gene ID" value="OE9A114269"/>
</dbReference>
<proteinExistence type="predicted"/>
<dbReference type="OrthoDB" id="1751616at2759"/>
<feature type="region of interest" description="Disordered" evidence="1">
    <location>
        <begin position="1"/>
        <end position="33"/>
    </location>
</feature>
<dbReference type="Proteomes" id="UP000594638">
    <property type="component" value="Unassembled WGS sequence"/>
</dbReference>
<evidence type="ECO:0000313" key="3">
    <source>
        <dbReference type="EMBL" id="CAA3031082.1"/>
    </source>
</evidence>
<organism evidence="3 4">
    <name type="scientific">Olea europaea subsp. europaea</name>
    <dbReference type="NCBI Taxonomy" id="158383"/>
    <lineage>
        <taxon>Eukaryota</taxon>
        <taxon>Viridiplantae</taxon>
        <taxon>Streptophyta</taxon>
        <taxon>Embryophyta</taxon>
        <taxon>Tracheophyta</taxon>
        <taxon>Spermatophyta</taxon>
        <taxon>Magnoliopsida</taxon>
        <taxon>eudicotyledons</taxon>
        <taxon>Gunneridae</taxon>
        <taxon>Pentapetalae</taxon>
        <taxon>asterids</taxon>
        <taxon>lamiids</taxon>
        <taxon>Lamiales</taxon>
        <taxon>Oleaceae</taxon>
        <taxon>Oleeae</taxon>
        <taxon>Olea</taxon>
    </lineage>
</organism>
<keyword evidence="4" id="KW-1185">Reference proteome</keyword>
<protein>
    <recommendedName>
        <fullName evidence="2">CI111 double-psi beta barrel domain-containing protein</fullName>
    </recommendedName>
</protein>
<feature type="compositionally biased region" description="Low complexity" evidence="1">
    <location>
        <begin position="19"/>
        <end position="33"/>
    </location>
</feature>
<gene>
    <name evidence="3" type="ORF">OLEA9_A114269</name>
</gene>
<feature type="domain" description="CI111 double-psi beta barrel" evidence="2">
    <location>
        <begin position="77"/>
        <end position="130"/>
    </location>
</feature>
<comment type="caution">
    <text evidence="3">The sequence shown here is derived from an EMBL/GenBank/DDBJ whole genome shotgun (WGS) entry which is preliminary data.</text>
</comment>
<evidence type="ECO:0000259" key="2">
    <source>
        <dbReference type="Pfam" id="PF26429"/>
    </source>
</evidence>
<reference evidence="3 4" key="1">
    <citation type="submission" date="2019-12" db="EMBL/GenBank/DDBJ databases">
        <authorList>
            <person name="Alioto T."/>
            <person name="Alioto T."/>
            <person name="Gomez Garrido J."/>
        </authorList>
    </citation>
    <scope>NUCLEOTIDE SEQUENCE [LARGE SCALE GENOMIC DNA]</scope>
</reference>
<accession>A0A8S0VIJ1</accession>